<proteinExistence type="predicted"/>
<dbReference type="Proteomes" id="UP001055172">
    <property type="component" value="Unassembled WGS sequence"/>
</dbReference>
<organism evidence="1 2">
    <name type="scientific">Colletotrichum liriopes</name>
    <dbReference type="NCBI Taxonomy" id="708192"/>
    <lineage>
        <taxon>Eukaryota</taxon>
        <taxon>Fungi</taxon>
        <taxon>Dikarya</taxon>
        <taxon>Ascomycota</taxon>
        <taxon>Pezizomycotina</taxon>
        <taxon>Sordariomycetes</taxon>
        <taxon>Hypocreomycetidae</taxon>
        <taxon>Glomerellales</taxon>
        <taxon>Glomerellaceae</taxon>
        <taxon>Colletotrichum</taxon>
        <taxon>Colletotrichum spaethianum species complex</taxon>
    </lineage>
</organism>
<accession>A0AA37GLU4</accession>
<evidence type="ECO:0000313" key="1">
    <source>
        <dbReference type="EMBL" id="GJC82817.1"/>
    </source>
</evidence>
<sequence length="741" mass="76435">MTNTGTVQAYPERNLGPVIGIHLEACSDTVFVALEGTADVHAARDDQLLLILLFLGCGCNVRWRQLADFDLSGVHSVEELVLILRLRVRQFKPIQNRLLPRQRSAGRLGLGREVVVGAYSSLDGLCTVDPVVSVDLLTGGRRRFAHNLAECTLGSLTLGLGLVNAFLQDLLLLGDLGHALLPHAAHVDFAVQAILPVGVAILGDAHEISDEPRQASDGCVIRCEGLGDLGIGDDVVIVVVIVGGEVAVSGCSRLAGVRRSVRKVVVVASDGACTREVASGNRHLAVRHGPGNLHTAPPCIGHADALAVGLVDGQLGGLPRLLGLCLSEKLGATSLLALFLLGLVLGPLNRVVQGPEPALRLDLVVGFEGVLDGGFPNNLELCLLVGAHVQLGDAGVDGAAAGGAGIVLVLVVAQDTVLENEPSELVSLAVIRPLFEVALHLSRLPPSNGVSRGGSSSALGSRLAENGLLLDASLSRDGSGGSLQHGARDIILGDVLGELALAVPAEGIGSVKEENLDELSVLLAGGLVEEGSAGLDGRGFGRELGAVDVEDLLEAGLLQHGLQSLVVILRNQTLDLPDLVLGEERARELQQLEDVGVPGDVDGQPGLVVGDSVVDLLLIEQEFDDLGPPLGRRDVQRGIAILVPRVDVDGSGTVGQDVLDDLVLGALYRKVQDGRVVEAAAAEGVDGGDARARAALGGVPYRFGNGGGVAAPQGLDDAELANRLLEGDALFAGCGGCGTHL</sequence>
<comment type="caution">
    <text evidence="1">The sequence shown here is derived from an EMBL/GenBank/DDBJ whole genome shotgun (WGS) entry which is preliminary data.</text>
</comment>
<reference evidence="1 2" key="1">
    <citation type="submission" date="2021-07" db="EMBL/GenBank/DDBJ databases">
        <title>Genome data of Colletotrichum spaethianum.</title>
        <authorList>
            <person name="Utami Y.D."/>
            <person name="Hiruma K."/>
        </authorList>
    </citation>
    <scope>NUCLEOTIDE SEQUENCE [LARGE SCALE GENOMIC DNA]</scope>
    <source>
        <strain evidence="1 2">MAFF 242679</strain>
    </source>
</reference>
<evidence type="ECO:0000313" key="2">
    <source>
        <dbReference type="Proteomes" id="UP001055172"/>
    </source>
</evidence>
<name>A0AA37GLU4_9PEZI</name>
<dbReference type="AlphaFoldDB" id="A0AA37GLU4"/>
<keyword evidence="2" id="KW-1185">Reference proteome</keyword>
<gene>
    <name evidence="1" type="ORF">ColLi_05655</name>
</gene>
<dbReference type="EMBL" id="BPPX01000010">
    <property type="protein sequence ID" value="GJC82817.1"/>
    <property type="molecule type" value="Genomic_DNA"/>
</dbReference>
<protein>
    <submittedName>
        <fullName evidence="1">Uncharacterized protein</fullName>
    </submittedName>
</protein>